<dbReference type="Pfam" id="PF09925">
    <property type="entry name" value="DUF2157"/>
    <property type="match status" value="1"/>
</dbReference>
<feature type="transmembrane region" description="Helical" evidence="1">
    <location>
        <begin position="130"/>
        <end position="163"/>
    </location>
</feature>
<name>A0ABT0PS97_9FLAO</name>
<feature type="transmembrane region" description="Helical" evidence="1">
    <location>
        <begin position="208"/>
        <end position="230"/>
    </location>
</feature>
<feature type="transmembrane region" description="Helical" evidence="1">
    <location>
        <begin position="175"/>
        <end position="196"/>
    </location>
</feature>
<protein>
    <submittedName>
        <fullName evidence="3">DUF2157 domain-containing protein</fullName>
    </submittedName>
</protein>
<organism evidence="3 4">
    <name type="scientific">Flagellimonas spongiicola</name>
    <dbReference type="NCBI Taxonomy" id="2942208"/>
    <lineage>
        <taxon>Bacteria</taxon>
        <taxon>Pseudomonadati</taxon>
        <taxon>Bacteroidota</taxon>
        <taxon>Flavobacteriia</taxon>
        <taxon>Flavobacteriales</taxon>
        <taxon>Flavobacteriaceae</taxon>
        <taxon>Flagellimonas</taxon>
    </lineage>
</organism>
<comment type="caution">
    <text evidence="3">The sequence shown here is derived from an EMBL/GenBank/DDBJ whole genome shotgun (WGS) entry which is preliminary data.</text>
</comment>
<evidence type="ECO:0000313" key="4">
    <source>
        <dbReference type="Proteomes" id="UP001203607"/>
    </source>
</evidence>
<accession>A0ABT0PS97</accession>
<dbReference type="EMBL" id="JAMFMA010000002">
    <property type="protein sequence ID" value="MCL6274219.1"/>
    <property type="molecule type" value="Genomic_DNA"/>
</dbReference>
<evidence type="ECO:0000313" key="3">
    <source>
        <dbReference type="EMBL" id="MCL6274219.1"/>
    </source>
</evidence>
<evidence type="ECO:0000259" key="2">
    <source>
        <dbReference type="Pfam" id="PF09925"/>
    </source>
</evidence>
<sequence length="319" mass="36095">MEEIRREEIRLIAKFSNWSSTAVSQVLNKNIYNDSNSWIRFLKLFLLGTGVAFTVAGIIFFFAYNWDSMHKFFKLGLVGSLILVTVLAGSFIKMNPVLNKVLLTAGALLVGVFLAVFGQIYQTGANAYDLFLNWTLFIVIWVAIVNFAALWTVFITLVNITIILYSEQVAHDWSVVFLFTLLFWINSLFLLLFMLGSKWIPALKMPQWFNYLLALAAITYATMGVCAGLYDPPEAAFYLLLLTGAILYTASVWHGLLRQKPFYLSIVGFSGIIMVTALLIKISESAGMFFFISLFIIASITALILLLVKLHKRWSRRLD</sequence>
<keyword evidence="1" id="KW-1133">Transmembrane helix</keyword>
<feature type="transmembrane region" description="Helical" evidence="1">
    <location>
        <begin position="98"/>
        <end position="118"/>
    </location>
</feature>
<feature type="transmembrane region" description="Helical" evidence="1">
    <location>
        <begin position="72"/>
        <end position="92"/>
    </location>
</feature>
<feature type="domain" description="DUF2157" evidence="2">
    <location>
        <begin position="43"/>
        <end position="151"/>
    </location>
</feature>
<dbReference type="InterPro" id="IPR018677">
    <property type="entry name" value="DUF2157"/>
</dbReference>
<keyword evidence="1" id="KW-0472">Membrane</keyword>
<keyword evidence="4" id="KW-1185">Reference proteome</keyword>
<keyword evidence="1" id="KW-0812">Transmembrane</keyword>
<feature type="transmembrane region" description="Helical" evidence="1">
    <location>
        <begin position="236"/>
        <end position="256"/>
    </location>
</feature>
<dbReference type="RefSeq" id="WP_249657406.1">
    <property type="nucleotide sequence ID" value="NZ_JAMFMA010000002.1"/>
</dbReference>
<evidence type="ECO:0000256" key="1">
    <source>
        <dbReference type="SAM" id="Phobius"/>
    </source>
</evidence>
<feature type="transmembrane region" description="Helical" evidence="1">
    <location>
        <begin position="263"/>
        <end position="282"/>
    </location>
</feature>
<gene>
    <name evidence="3" type="ORF">M3P19_09370</name>
</gene>
<reference evidence="3 4" key="1">
    <citation type="submission" date="2022-05" db="EMBL/GenBank/DDBJ databases">
        <authorList>
            <person name="Park J.-S."/>
        </authorList>
    </citation>
    <scope>NUCLEOTIDE SEQUENCE [LARGE SCALE GENOMIC DNA]</scope>
    <source>
        <strain evidence="3 4">2012CJ35-5</strain>
    </source>
</reference>
<feature type="transmembrane region" description="Helical" evidence="1">
    <location>
        <begin position="288"/>
        <end position="308"/>
    </location>
</feature>
<proteinExistence type="predicted"/>
<feature type="transmembrane region" description="Helical" evidence="1">
    <location>
        <begin position="44"/>
        <end position="65"/>
    </location>
</feature>
<dbReference type="Proteomes" id="UP001203607">
    <property type="component" value="Unassembled WGS sequence"/>
</dbReference>